<evidence type="ECO:0000313" key="2">
    <source>
        <dbReference type="Proteomes" id="UP000830454"/>
    </source>
</evidence>
<dbReference type="RefSeq" id="WP_246918247.1">
    <property type="nucleotide sequence ID" value="NZ_CP090145.1"/>
</dbReference>
<reference evidence="1" key="2">
    <citation type="submission" date="2022-04" db="EMBL/GenBank/DDBJ databases">
        <title>Complete Genome Sequence of Flavobacterium sediminilitoris YSM-43, Isolated from a Tidal Sediment.</title>
        <authorList>
            <person name="Lee P.A."/>
        </authorList>
    </citation>
    <scope>NUCLEOTIDE SEQUENCE</scope>
    <source>
        <strain evidence="1">YSM-43</strain>
    </source>
</reference>
<dbReference type="EMBL" id="CP090145">
    <property type="protein sequence ID" value="UOX35067.1"/>
    <property type="molecule type" value="Genomic_DNA"/>
</dbReference>
<protein>
    <submittedName>
        <fullName evidence="1">Uncharacterized protein</fullName>
    </submittedName>
</protein>
<reference evidence="1" key="1">
    <citation type="submission" date="2021-12" db="EMBL/GenBank/DDBJ databases">
        <authorList>
            <person name="Cha I.-T."/>
            <person name="Lee K.-E."/>
            <person name="Park S.-J."/>
        </authorList>
    </citation>
    <scope>NUCLEOTIDE SEQUENCE</scope>
    <source>
        <strain evidence="1">YSM-43</strain>
    </source>
</reference>
<dbReference type="Proteomes" id="UP000830454">
    <property type="component" value="Chromosome"/>
</dbReference>
<evidence type="ECO:0000313" key="1">
    <source>
        <dbReference type="EMBL" id="UOX35067.1"/>
    </source>
</evidence>
<keyword evidence="2" id="KW-1185">Reference proteome</keyword>
<gene>
    <name evidence="1" type="ORF">LXD69_06025</name>
</gene>
<accession>A0ABY4HQA8</accession>
<name>A0ABY4HQA8_9FLAO</name>
<sequence length="157" mass="18090">MRELSISDIFFKLNQQNYFNGIPTLSLLDVPTEKELSRGLSNKMLGTNEIFIFASADFTDVKTGSEFNVIFPWKNLHEYEKCSCVLNYVSVNPNYETDYLPKGYSALCILEFINGTPEMLRLLAIYGEKKDYTKHDTLILTQKEALNRLLKEIETIV</sequence>
<organism evidence="1 2">
    <name type="scientific">Flavobacterium sediminilitoris</name>
    <dbReference type="NCBI Taxonomy" id="2024526"/>
    <lineage>
        <taxon>Bacteria</taxon>
        <taxon>Pseudomonadati</taxon>
        <taxon>Bacteroidota</taxon>
        <taxon>Flavobacteriia</taxon>
        <taxon>Flavobacteriales</taxon>
        <taxon>Flavobacteriaceae</taxon>
        <taxon>Flavobacterium</taxon>
    </lineage>
</organism>
<proteinExistence type="predicted"/>